<evidence type="ECO:0000313" key="7">
    <source>
        <dbReference type="EMBL" id="ORY37096.1"/>
    </source>
</evidence>
<proteinExistence type="inferred from homology"/>
<dbReference type="PANTHER" id="PTHR30468:SF10">
    <property type="entry name" value="TAUD_TFDA-LIKE DOMAIN-CONTAINING PROTEIN"/>
    <property type="match status" value="1"/>
</dbReference>
<reference evidence="7 8" key="1">
    <citation type="submission" date="2016-07" db="EMBL/GenBank/DDBJ databases">
        <title>Pervasive Adenine N6-methylation of Active Genes in Fungi.</title>
        <authorList>
            <consortium name="DOE Joint Genome Institute"/>
            <person name="Mondo S.J."/>
            <person name="Dannebaum R.O."/>
            <person name="Kuo R.C."/>
            <person name="Labutti K."/>
            <person name="Haridas S."/>
            <person name="Kuo A."/>
            <person name="Salamov A."/>
            <person name="Ahrendt S.R."/>
            <person name="Lipzen A."/>
            <person name="Sullivan W."/>
            <person name="Andreopoulos W.B."/>
            <person name="Clum A."/>
            <person name="Lindquist E."/>
            <person name="Daum C."/>
            <person name="Ramamoorthy G.K."/>
            <person name="Gryganskyi A."/>
            <person name="Culley D."/>
            <person name="Magnuson J.K."/>
            <person name="James T.Y."/>
            <person name="O'Malley M.A."/>
            <person name="Stajich J.E."/>
            <person name="Spatafora J.W."/>
            <person name="Visel A."/>
            <person name="Grigoriev I.V."/>
        </authorList>
    </citation>
    <scope>NUCLEOTIDE SEQUENCE [LARGE SCALE GENOMIC DNA]</scope>
    <source>
        <strain evidence="7 8">JEL800</strain>
    </source>
</reference>
<dbReference type="Pfam" id="PF02668">
    <property type="entry name" value="TauD"/>
    <property type="match status" value="1"/>
</dbReference>
<keyword evidence="2" id="KW-0479">Metal-binding</keyword>
<dbReference type="InterPro" id="IPR051323">
    <property type="entry name" value="AtsK-like"/>
</dbReference>
<dbReference type="PANTHER" id="PTHR30468">
    <property type="entry name" value="ALPHA-KETOGLUTARATE-DEPENDENT SULFONATE DIOXYGENASE"/>
    <property type="match status" value="1"/>
</dbReference>
<keyword evidence="4" id="KW-0560">Oxidoreductase</keyword>
<dbReference type="EMBL" id="MCGO01000052">
    <property type="protein sequence ID" value="ORY37096.1"/>
    <property type="molecule type" value="Genomic_DNA"/>
</dbReference>
<dbReference type="GO" id="GO:0046872">
    <property type="term" value="F:metal ion binding"/>
    <property type="evidence" value="ECO:0007669"/>
    <property type="project" value="UniProtKB-KW"/>
</dbReference>
<name>A0A1Y2BQS2_9FUNG</name>
<sequence>MTVEQLTKATAALKIQPLKRNFSLDALYPSFKVQPHIGTEFKRGIQIRDLLKAPNADELFLDLAVLIAERNVVFFRDQDLNFEEQKEFVDRLGKISGKPATSGLHSHPISEESDEFGEKNYEVSSVKNKTLEQGRRDRSEFHSRGFHSDVTFEVVPPDYTALRLRELPPEGGDTLWASSYEAYDRLSPAFAKFVEGLTAFHSGDGFIALEKAGLVKINAGPRGSPEDVGTHLSTSHPVVRTNPITGWKGLYVSSGFTKRINELSKDESDVVLQHLFNLYFQNHDLQVRFKWGKHDVAVWDNRSALHAATADFDADAFIRVGERAASLGEKPYLDPNSTSRRVALGLAPPTARRAHLASLAAEGKK</sequence>
<keyword evidence="3 7" id="KW-0223">Dioxygenase</keyword>
<evidence type="ECO:0000256" key="1">
    <source>
        <dbReference type="ARBA" id="ARBA00005896"/>
    </source>
</evidence>
<evidence type="ECO:0000256" key="4">
    <source>
        <dbReference type="ARBA" id="ARBA00023002"/>
    </source>
</evidence>
<evidence type="ECO:0000256" key="2">
    <source>
        <dbReference type="ARBA" id="ARBA00022723"/>
    </source>
</evidence>
<dbReference type="InterPro" id="IPR042098">
    <property type="entry name" value="TauD-like_sf"/>
</dbReference>
<feature type="domain" description="TauD/TfdA-like" evidence="6">
    <location>
        <begin position="32"/>
        <end position="315"/>
    </location>
</feature>
<comment type="similarity">
    <text evidence="1">Belongs to the TfdA dioxygenase family.</text>
</comment>
<organism evidence="7 8">
    <name type="scientific">Rhizoclosmatium globosum</name>
    <dbReference type="NCBI Taxonomy" id="329046"/>
    <lineage>
        <taxon>Eukaryota</taxon>
        <taxon>Fungi</taxon>
        <taxon>Fungi incertae sedis</taxon>
        <taxon>Chytridiomycota</taxon>
        <taxon>Chytridiomycota incertae sedis</taxon>
        <taxon>Chytridiomycetes</taxon>
        <taxon>Chytridiales</taxon>
        <taxon>Chytriomycetaceae</taxon>
        <taxon>Rhizoclosmatium</taxon>
    </lineage>
</organism>
<keyword evidence="5" id="KW-0408">Iron</keyword>
<evidence type="ECO:0000259" key="6">
    <source>
        <dbReference type="Pfam" id="PF02668"/>
    </source>
</evidence>
<dbReference type="OrthoDB" id="10257314at2759"/>
<dbReference type="SUPFAM" id="SSF51197">
    <property type="entry name" value="Clavaminate synthase-like"/>
    <property type="match status" value="1"/>
</dbReference>
<dbReference type="Proteomes" id="UP000193642">
    <property type="component" value="Unassembled WGS sequence"/>
</dbReference>
<comment type="caution">
    <text evidence="7">The sequence shown here is derived from an EMBL/GenBank/DDBJ whole genome shotgun (WGS) entry which is preliminary data.</text>
</comment>
<evidence type="ECO:0000313" key="8">
    <source>
        <dbReference type="Proteomes" id="UP000193642"/>
    </source>
</evidence>
<dbReference type="AlphaFoldDB" id="A0A1Y2BQS2"/>
<dbReference type="GO" id="GO:0016706">
    <property type="term" value="F:2-oxoglutarate-dependent dioxygenase activity"/>
    <property type="evidence" value="ECO:0007669"/>
    <property type="project" value="TreeGrafter"/>
</dbReference>
<dbReference type="STRING" id="329046.A0A1Y2BQS2"/>
<gene>
    <name evidence="7" type="ORF">BCR33DRAFT_854954</name>
</gene>
<dbReference type="Gene3D" id="3.60.130.10">
    <property type="entry name" value="Clavaminate synthase-like"/>
    <property type="match status" value="1"/>
</dbReference>
<dbReference type="InterPro" id="IPR003819">
    <property type="entry name" value="TauD/TfdA-like"/>
</dbReference>
<dbReference type="GO" id="GO:0005737">
    <property type="term" value="C:cytoplasm"/>
    <property type="evidence" value="ECO:0007669"/>
    <property type="project" value="TreeGrafter"/>
</dbReference>
<accession>A0A1Y2BQS2</accession>
<evidence type="ECO:0000256" key="5">
    <source>
        <dbReference type="ARBA" id="ARBA00023004"/>
    </source>
</evidence>
<keyword evidence="8" id="KW-1185">Reference proteome</keyword>
<protein>
    <submittedName>
        <fullName evidence="7">Taurine catabolism dioxygenase</fullName>
    </submittedName>
</protein>
<evidence type="ECO:0000256" key="3">
    <source>
        <dbReference type="ARBA" id="ARBA00022964"/>
    </source>
</evidence>